<accession>A0ABQ6CNH4</accession>
<sequence length="64" mass="6705">MPIEPITAGDKADGQEDQGDKALNQGGCYRDSLADAMIDALSWGRAQAYLGFILSCVGSGNRDA</sequence>
<dbReference type="EMBL" id="BSPC01000048">
    <property type="protein sequence ID" value="GLS21360.1"/>
    <property type="molecule type" value="Genomic_DNA"/>
</dbReference>
<name>A0ABQ6CNH4_9HYPH</name>
<evidence type="ECO:0000313" key="3">
    <source>
        <dbReference type="Proteomes" id="UP001156882"/>
    </source>
</evidence>
<organism evidence="2 3">
    <name type="scientific">Labrys miyagiensis</name>
    <dbReference type="NCBI Taxonomy" id="346912"/>
    <lineage>
        <taxon>Bacteria</taxon>
        <taxon>Pseudomonadati</taxon>
        <taxon>Pseudomonadota</taxon>
        <taxon>Alphaproteobacteria</taxon>
        <taxon>Hyphomicrobiales</taxon>
        <taxon>Xanthobacteraceae</taxon>
        <taxon>Labrys</taxon>
    </lineage>
</organism>
<feature type="region of interest" description="Disordered" evidence="1">
    <location>
        <begin position="1"/>
        <end position="23"/>
    </location>
</feature>
<protein>
    <submittedName>
        <fullName evidence="2">Uncharacterized protein</fullName>
    </submittedName>
</protein>
<gene>
    <name evidence="2" type="ORF">GCM10007874_43770</name>
</gene>
<reference evidence="3" key="1">
    <citation type="journal article" date="2019" name="Int. J. Syst. Evol. Microbiol.">
        <title>The Global Catalogue of Microorganisms (GCM) 10K type strain sequencing project: providing services to taxonomists for standard genome sequencing and annotation.</title>
        <authorList>
            <consortium name="The Broad Institute Genomics Platform"/>
            <consortium name="The Broad Institute Genome Sequencing Center for Infectious Disease"/>
            <person name="Wu L."/>
            <person name="Ma J."/>
        </authorList>
    </citation>
    <scope>NUCLEOTIDE SEQUENCE [LARGE SCALE GENOMIC DNA]</scope>
    <source>
        <strain evidence="3">NBRC 101365</strain>
    </source>
</reference>
<keyword evidence="3" id="KW-1185">Reference proteome</keyword>
<evidence type="ECO:0000256" key="1">
    <source>
        <dbReference type="SAM" id="MobiDB-lite"/>
    </source>
</evidence>
<evidence type="ECO:0000313" key="2">
    <source>
        <dbReference type="EMBL" id="GLS21360.1"/>
    </source>
</evidence>
<proteinExistence type="predicted"/>
<feature type="compositionally biased region" description="Basic and acidic residues" evidence="1">
    <location>
        <begin position="10"/>
        <end position="20"/>
    </location>
</feature>
<comment type="caution">
    <text evidence="2">The sequence shown here is derived from an EMBL/GenBank/DDBJ whole genome shotgun (WGS) entry which is preliminary data.</text>
</comment>
<dbReference type="Proteomes" id="UP001156882">
    <property type="component" value="Unassembled WGS sequence"/>
</dbReference>